<evidence type="ECO:0000256" key="7">
    <source>
        <dbReference type="ARBA" id="ARBA00023204"/>
    </source>
</evidence>
<dbReference type="EC" id="2.1.1.63" evidence="3"/>
<keyword evidence="6" id="KW-0227">DNA damage</keyword>
<proteinExistence type="inferred from homology"/>
<dbReference type="InterPro" id="IPR036631">
    <property type="entry name" value="MGMT_N_sf"/>
</dbReference>
<keyword evidence="5 11" id="KW-0808">Transferase</keyword>
<dbReference type="AlphaFoldDB" id="M1LXK0"/>
<evidence type="ECO:0000256" key="5">
    <source>
        <dbReference type="ARBA" id="ARBA00022679"/>
    </source>
</evidence>
<evidence type="ECO:0000256" key="1">
    <source>
        <dbReference type="ARBA" id="ARBA00001286"/>
    </source>
</evidence>
<feature type="domain" description="Methylated-DNA-[protein]-cysteine S-methyltransferase DNA binding" evidence="9">
    <location>
        <begin position="79"/>
        <end position="158"/>
    </location>
</feature>
<dbReference type="HOGENOM" id="CLU_000445_52_2_4"/>
<dbReference type="eggNOG" id="COG0350">
    <property type="taxonomic scope" value="Bacteria"/>
</dbReference>
<organism evidence="11 12">
    <name type="scientific">Candidatus Kinetoplastidibacterium crithidiae TCC036E</name>
    <dbReference type="NCBI Taxonomy" id="1208918"/>
    <lineage>
        <taxon>Bacteria</taxon>
        <taxon>Pseudomonadati</taxon>
        <taxon>Pseudomonadota</taxon>
        <taxon>Betaproteobacteria</taxon>
        <taxon>Candidatus Kinetoplastidibacterium</taxon>
    </lineage>
</organism>
<dbReference type="FunFam" id="1.10.10.10:FF:000214">
    <property type="entry name" value="Methylated-DNA--protein-cysteine methyltransferase"/>
    <property type="match status" value="1"/>
</dbReference>
<dbReference type="GO" id="GO:0006281">
    <property type="term" value="P:DNA repair"/>
    <property type="evidence" value="ECO:0007669"/>
    <property type="project" value="UniProtKB-KW"/>
</dbReference>
<dbReference type="PROSITE" id="PS00374">
    <property type="entry name" value="MGMT"/>
    <property type="match status" value="1"/>
</dbReference>
<dbReference type="STRING" id="1208918.CDEE_0092"/>
<name>M1LXK0_9PROT</name>
<dbReference type="SUPFAM" id="SSF53155">
    <property type="entry name" value="Methylated DNA-protein cysteine methyltransferase domain"/>
    <property type="match status" value="1"/>
</dbReference>
<dbReference type="PANTHER" id="PTHR10815">
    <property type="entry name" value="METHYLATED-DNA--PROTEIN-CYSTEINE METHYLTRANSFERASE"/>
    <property type="match status" value="1"/>
</dbReference>
<dbReference type="InterPro" id="IPR036388">
    <property type="entry name" value="WH-like_DNA-bd_sf"/>
</dbReference>
<sequence length="171" mass="19714">MYKFYKDDFTPLGPIRIVSSENSIVGAYFLDSKSEKIKDHSMIRIQEDNLLDHAILELKQWFLGDRTSFSVPLKPYGTSFQNKVWESLSTIPFGMSVSYGDIARNIGINQAYRAVGTAISKNPIVIFIPCHRVIGKNNQLKGFAQGLWRKKVLLYRENFISYAYCRKKYEV</sequence>
<comment type="similarity">
    <text evidence="2">Belongs to the MGMT family.</text>
</comment>
<dbReference type="NCBIfam" id="TIGR00589">
    <property type="entry name" value="ogt"/>
    <property type="match status" value="1"/>
</dbReference>
<comment type="catalytic activity">
    <reaction evidence="8">
        <text>a 6-O-methyl-2'-deoxyguanosine in DNA + L-cysteinyl-[protein] = S-methyl-L-cysteinyl-[protein] + a 2'-deoxyguanosine in DNA</text>
        <dbReference type="Rhea" id="RHEA:24000"/>
        <dbReference type="Rhea" id="RHEA-COMP:10131"/>
        <dbReference type="Rhea" id="RHEA-COMP:10132"/>
        <dbReference type="Rhea" id="RHEA-COMP:11367"/>
        <dbReference type="Rhea" id="RHEA-COMP:11368"/>
        <dbReference type="ChEBI" id="CHEBI:29950"/>
        <dbReference type="ChEBI" id="CHEBI:82612"/>
        <dbReference type="ChEBI" id="CHEBI:85445"/>
        <dbReference type="ChEBI" id="CHEBI:85448"/>
        <dbReference type="EC" id="2.1.1.63"/>
    </reaction>
</comment>
<dbReference type="EMBL" id="CP003804">
    <property type="protein sequence ID" value="AGF47934.1"/>
    <property type="molecule type" value="Genomic_DNA"/>
</dbReference>
<evidence type="ECO:0000256" key="3">
    <source>
        <dbReference type="ARBA" id="ARBA00011918"/>
    </source>
</evidence>
<dbReference type="PATRIC" id="fig|1208918.3.peg.635"/>
<gene>
    <name evidence="11" type="ORF">CDEE_0092</name>
</gene>
<evidence type="ECO:0000256" key="6">
    <source>
        <dbReference type="ARBA" id="ARBA00022763"/>
    </source>
</evidence>
<dbReference type="GO" id="GO:0003908">
    <property type="term" value="F:methylated-DNA-[protein]-cysteine S-methyltransferase activity"/>
    <property type="evidence" value="ECO:0007669"/>
    <property type="project" value="UniProtKB-EC"/>
</dbReference>
<evidence type="ECO:0000259" key="9">
    <source>
        <dbReference type="Pfam" id="PF01035"/>
    </source>
</evidence>
<dbReference type="PANTHER" id="PTHR10815:SF13">
    <property type="entry name" value="METHYLATED-DNA--PROTEIN-CYSTEINE METHYLTRANSFERASE"/>
    <property type="match status" value="1"/>
</dbReference>
<dbReference type="Gene3D" id="3.30.160.70">
    <property type="entry name" value="Methylated DNA-protein cysteine methyltransferase domain"/>
    <property type="match status" value="1"/>
</dbReference>
<evidence type="ECO:0000259" key="10">
    <source>
        <dbReference type="Pfam" id="PF02870"/>
    </source>
</evidence>
<dbReference type="Gene3D" id="1.10.10.10">
    <property type="entry name" value="Winged helix-like DNA-binding domain superfamily/Winged helix DNA-binding domain"/>
    <property type="match status" value="1"/>
</dbReference>
<evidence type="ECO:0000256" key="4">
    <source>
        <dbReference type="ARBA" id="ARBA00022603"/>
    </source>
</evidence>
<dbReference type="InterPro" id="IPR008332">
    <property type="entry name" value="MethylG_MeTrfase_N"/>
</dbReference>
<keyword evidence="7" id="KW-0234">DNA repair</keyword>
<dbReference type="InterPro" id="IPR036217">
    <property type="entry name" value="MethylDNA_cys_MeTrfase_DNAb"/>
</dbReference>
<dbReference type="InterPro" id="IPR014048">
    <property type="entry name" value="MethylDNA_cys_MeTrfase_DNA-bd"/>
</dbReference>
<evidence type="ECO:0000256" key="8">
    <source>
        <dbReference type="ARBA" id="ARBA00049348"/>
    </source>
</evidence>
<dbReference type="Pfam" id="PF01035">
    <property type="entry name" value="DNA_binding_1"/>
    <property type="match status" value="1"/>
</dbReference>
<dbReference type="Pfam" id="PF02870">
    <property type="entry name" value="Methyltransf_1N"/>
    <property type="match status" value="1"/>
</dbReference>
<dbReference type="RefSeq" id="WP_015238753.1">
    <property type="nucleotide sequence ID" value="NC_020283.1"/>
</dbReference>
<evidence type="ECO:0000313" key="11">
    <source>
        <dbReference type="EMBL" id="AGF47934.1"/>
    </source>
</evidence>
<comment type="catalytic activity">
    <reaction evidence="1">
        <text>a 4-O-methyl-thymidine in DNA + L-cysteinyl-[protein] = a thymidine in DNA + S-methyl-L-cysteinyl-[protein]</text>
        <dbReference type="Rhea" id="RHEA:53428"/>
        <dbReference type="Rhea" id="RHEA-COMP:10131"/>
        <dbReference type="Rhea" id="RHEA-COMP:10132"/>
        <dbReference type="Rhea" id="RHEA-COMP:13555"/>
        <dbReference type="Rhea" id="RHEA-COMP:13556"/>
        <dbReference type="ChEBI" id="CHEBI:29950"/>
        <dbReference type="ChEBI" id="CHEBI:82612"/>
        <dbReference type="ChEBI" id="CHEBI:137386"/>
        <dbReference type="ChEBI" id="CHEBI:137387"/>
        <dbReference type="EC" id="2.1.1.63"/>
    </reaction>
</comment>
<dbReference type="SUPFAM" id="SSF46767">
    <property type="entry name" value="Methylated DNA-protein cysteine methyltransferase, C-terminal domain"/>
    <property type="match status" value="1"/>
</dbReference>
<dbReference type="KEGG" id="kct:CDEE_0092"/>
<protein>
    <recommendedName>
        <fullName evidence="3">methylated-DNA--[protein]-cysteine S-methyltransferase</fullName>
        <ecNumber evidence="3">2.1.1.63</ecNumber>
    </recommendedName>
</protein>
<dbReference type="CDD" id="cd06445">
    <property type="entry name" value="ATase"/>
    <property type="match status" value="1"/>
</dbReference>
<dbReference type="GO" id="GO:0032259">
    <property type="term" value="P:methylation"/>
    <property type="evidence" value="ECO:0007669"/>
    <property type="project" value="UniProtKB-KW"/>
</dbReference>
<keyword evidence="4 11" id="KW-0489">Methyltransferase</keyword>
<keyword evidence="12" id="KW-1185">Reference proteome</keyword>
<evidence type="ECO:0000313" key="12">
    <source>
        <dbReference type="Proteomes" id="UP000011686"/>
    </source>
</evidence>
<accession>M1LXK0</accession>
<dbReference type="Proteomes" id="UP000011686">
    <property type="component" value="Chromosome"/>
</dbReference>
<evidence type="ECO:0000256" key="2">
    <source>
        <dbReference type="ARBA" id="ARBA00008711"/>
    </source>
</evidence>
<reference evidence="11 12" key="1">
    <citation type="journal article" date="2013" name="Genome Biol. Evol.">
        <title>Genome evolution and phylogenomic analysis of candidatus kinetoplastibacterium, the betaproteobacterial endosymbionts of strigomonas and angomonas.</title>
        <authorList>
            <person name="Alves J.M."/>
            <person name="Serrano M.G."/>
            <person name="Maia da Silva F."/>
            <person name="Voegtly L.J."/>
            <person name="Matveyev A.V."/>
            <person name="Teixeira M.M."/>
            <person name="Camargo E.P."/>
            <person name="Buck G.A."/>
        </authorList>
    </citation>
    <scope>NUCLEOTIDE SEQUENCE [LARGE SCALE GENOMIC DNA]</scope>
    <source>
        <strain evidence="11 12">TCC036E</strain>
    </source>
</reference>
<feature type="domain" description="Methylguanine DNA methyltransferase ribonuclease-like" evidence="10">
    <location>
        <begin position="10"/>
        <end position="75"/>
    </location>
</feature>
<dbReference type="InterPro" id="IPR001497">
    <property type="entry name" value="MethylDNA_cys_MeTrfase_AS"/>
</dbReference>